<gene>
    <name evidence="1" type="ORF">rCG_21621</name>
</gene>
<proteinExistence type="predicted"/>
<reference evidence="1 2" key="1">
    <citation type="submission" date="2005-07" db="EMBL/GenBank/DDBJ databases">
        <authorList>
            <person name="Mural R.J."/>
            <person name="Li P.W."/>
            <person name="Adams M.D."/>
            <person name="Amanatides P.G."/>
            <person name="Baden-Tillson H."/>
            <person name="Barnstead M."/>
            <person name="Chin S.H."/>
            <person name="Dew I."/>
            <person name="Evans C.A."/>
            <person name="Ferriera S."/>
            <person name="Flanigan M."/>
            <person name="Fosler C."/>
            <person name="Glodek A."/>
            <person name="Gu Z."/>
            <person name="Holt R.A."/>
            <person name="Jennings D."/>
            <person name="Kraft C.L."/>
            <person name="Lu F."/>
            <person name="Nguyen T."/>
            <person name="Nusskern D.R."/>
            <person name="Pfannkoch C.M."/>
            <person name="Sitter C."/>
            <person name="Sutton G.G."/>
            <person name="Venter J.C."/>
            <person name="Wang Z."/>
            <person name="Woodage T."/>
            <person name="Zheng X.H."/>
            <person name="Zhong F."/>
        </authorList>
    </citation>
    <scope>NUCLEOTIDE SEQUENCE [LARGE SCALE GENOMIC DNA]</scope>
    <source>
        <strain>BN</strain>
        <strain evidence="2">Sprague-Dawley</strain>
    </source>
</reference>
<dbReference type="Proteomes" id="UP000234681">
    <property type="component" value="Chromosome 12"/>
</dbReference>
<dbReference type="AlphaFoldDB" id="A6J080"/>
<accession>A6J080</accession>
<evidence type="ECO:0000313" key="1">
    <source>
        <dbReference type="EMBL" id="EDM13319.1"/>
    </source>
</evidence>
<protein>
    <submittedName>
        <fullName evidence="1">RCG21621</fullName>
    </submittedName>
</protein>
<organism evidence="1 2">
    <name type="scientific">Rattus norvegicus</name>
    <name type="common">Rat</name>
    <dbReference type="NCBI Taxonomy" id="10116"/>
    <lineage>
        <taxon>Eukaryota</taxon>
        <taxon>Metazoa</taxon>
        <taxon>Chordata</taxon>
        <taxon>Craniata</taxon>
        <taxon>Vertebrata</taxon>
        <taxon>Euteleostomi</taxon>
        <taxon>Mammalia</taxon>
        <taxon>Eutheria</taxon>
        <taxon>Euarchontoglires</taxon>
        <taxon>Glires</taxon>
        <taxon>Rodentia</taxon>
        <taxon>Myomorpha</taxon>
        <taxon>Muroidea</taxon>
        <taxon>Muridae</taxon>
        <taxon>Murinae</taxon>
        <taxon>Rattus</taxon>
    </lineage>
</organism>
<sequence length="89" mass="9988">MVQCGRPGMIEEKCSRTPHHRLALISSIQDSALPGAQGTSVLRHTKALPNMASLYPWPQSLQIQVFQLKKLQRQTMIGVLVSFGKVYRK</sequence>
<evidence type="ECO:0000313" key="2">
    <source>
        <dbReference type="Proteomes" id="UP000234681"/>
    </source>
</evidence>
<dbReference type="EMBL" id="CH473973">
    <property type="protein sequence ID" value="EDM13319.1"/>
    <property type="molecule type" value="Genomic_DNA"/>
</dbReference>
<name>A6J080_RAT</name>